<evidence type="ECO:0000256" key="1">
    <source>
        <dbReference type="SAM" id="MobiDB-lite"/>
    </source>
</evidence>
<dbReference type="PANTHER" id="PTHR38657">
    <property type="entry name" value="SLR1343 PROTEIN"/>
    <property type="match status" value="1"/>
</dbReference>
<dbReference type="Gene3D" id="1.10.579.10">
    <property type="entry name" value="DNA Cyclobutane Dipyrimidine Photolyase, subunit A, domain 3"/>
    <property type="match status" value="1"/>
</dbReference>
<dbReference type="Gene3D" id="3.40.50.620">
    <property type="entry name" value="HUPs"/>
    <property type="match status" value="1"/>
</dbReference>
<dbReference type="SUPFAM" id="SSF48173">
    <property type="entry name" value="Cryptochrome/photolyase FAD-binding domain"/>
    <property type="match status" value="1"/>
</dbReference>
<gene>
    <name evidence="2" type="ORF">B1757_07980</name>
</gene>
<dbReference type="InParanoid" id="A0A2I1DLY2"/>
<comment type="caution">
    <text evidence="2">The sequence shown here is derived from an EMBL/GenBank/DDBJ whole genome shotgun (WGS) entry which is preliminary data.</text>
</comment>
<keyword evidence="3" id="KW-1185">Reference proteome</keyword>
<dbReference type="RefSeq" id="WP_101537807.1">
    <property type="nucleotide sequence ID" value="NZ_MXAV01000033.1"/>
</dbReference>
<feature type="region of interest" description="Disordered" evidence="1">
    <location>
        <begin position="184"/>
        <end position="203"/>
    </location>
</feature>
<evidence type="ECO:0000313" key="3">
    <source>
        <dbReference type="Proteomes" id="UP000234329"/>
    </source>
</evidence>
<dbReference type="AlphaFoldDB" id="A0A2I1DLY2"/>
<dbReference type="Gene3D" id="1.25.40.80">
    <property type="match status" value="1"/>
</dbReference>
<accession>A0A2I1DLY2</accession>
<dbReference type="InterPro" id="IPR036134">
    <property type="entry name" value="Crypto/Photolyase_FAD-like_sf"/>
</dbReference>
<proteinExistence type="predicted"/>
<reference evidence="2 3" key="1">
    <citation type="submission" date="2017-03" db="EMBL/GenBank/DDBJ databases">
        <title>Draft genime sequence of the acidophilic sulfur-oxidizing bacterium Acidithiobacillus sp. SH, isolated from seawater.</title>
        <authorList>
            <person name="Sharmin S."/>
            <person name="Tokuhisa M."/>
            <person name="Kanao T."/>
            <person name="Kamimura K."/>
        </authorList>
    </citation>
    <scope>NUCLEOTIDE SEQUENCE [LARGE SCALE GENOMIC DNA]</scope>
    <source>
        <strain evidence="2 3">SH</strain>
    </source>
</reference>
<dbReference type="InterPro" id="IPR007357">
    <property type="entry name" value="PhrB-like"/>
</dbReference>
<keyword evidence="2" id="KW-0456">Lyase</keyword>
<dbReference type="PANTHER" id="PTHR38657:SF1">
    <property type="entry name" value="SLR1343 PROTEIN"/>
    <property type="match status" value="1"/>
</dbReference>
<evidence type="ECO:0000313" key="2">
    <source>
        <dbReference type="EMBL" id="PKY10877.1"/>
    </source>
</evidence>
<protein>
    <submittedName>
        <fullName evidence="2">Cryptochrome/photolyase family protein</fullName>
    </submittedName>
</protein>
<name>A0A2I1DLY2_9PROT</name>
<sequence>MPASERSIRSLVVILGDHLDPESAALTDFDPEQDCCWMAEVPEESTIVWSHKARITLFLSAMRHHAESLRQRGFPLEYLTLGTHPFQSLAAALDDTLQRWQPQQIISLRPGTWQLRETLRAYAARRGIPWQERRHHNFLFSISEFAEWAKSYRQLRLEFWYRYARQKTGILMENGQPVGERWNYDQENRQRPGPQGPGWIPEPLSFPPDAITQEVMAQIDAQFAEHPGSLAQFDWPVTPQEAEAALQDFIDQRLASFGPLQDAFWPGQVWLYHSRLSAAMNLGLLRAETVVRAVAQAFHGGRVPIASAEGFIRQVLGWREYVHGLYWLHMPDWLKQNVLQAHQPLPDFYWTGETDMACLKDTIRRTLRHGYAHHIERLMVTGLFALLLGVEPQAIHQWFLAIYVDAVEWVELPNVLGMSQFADGGWMASKPYVASGHYLQKMGGHCRGCPYQPKQATGAEACPFTVLYWDFLQTHAERFRAHPRTALQWKHLDRFSKEQLANIQEQARTIRHHLQQGRATTLNQMHPDAQISRNLE</sequence>
<dbReference type="InterPro" id="IPR052551">
    <property type="entry name" value="UV-DNA_repair_photolyase"/>
</dbReference>
<feature type="region of interest" description="Disordered" evidence="1">
    <location>
        <begin position="517"/>
        <end position="536"/>
    </location>
</feature>
<dbReference type="GO" id="GO:0016829">
    <property type="term" value="F:lyase activity"/>
    <property type="evidence" value="ECO:0007669"/>
    <property type="project" value="UniProtKB-KW"/>
</dbReference>
<dbReference type="InterPro" id="IPR014729">
    <property type="entry name" value="Rossmann-like_a/b/a_fold"/>
</dbReference>
<dbReference type="EMBL" id="MXAV01000033">
    <property type="protein sequence ID" value="PKY10877.1"/>
    <property type="molecule type" value="Genomic_DNA"/>
</dbReference>
<dbReference type="Pfam" id="PF04244">
    <property type="entry name" value="DPRP"/>
    <property type="match status" value="1"/>
</dbReference>
<organism evidence="2 3">
    <name type="scientific">Acidithiobacillus marinus</name>
    <dbReference type="NCBI Taxonomy" id="187490"/>
    <lineage>
        <taxon>Bacteria</taxon>
        <taxon>Pseudomonadati</taxon>
        <taxon>Pseudomonadota</taxon>
        <taxon>Acidithiobacillia</taxon>
        <taxon>Acidithiobacillales</taxon>
        <taxon>Acidithiobacillaceae</taxon>
        <taxon>Acidithiobacillus</taxon>
    </lineage>
</organism>
<dbReference type="Gene3D" id="1.10.10.1710">
    <property type="entry name" value="Deoxyribodipyrimidine photolyase-related"/>
    <property type="match status" value="1"/>
</dbReference>
<dbReference type="Proteomes" id="UP000234329">
    <property type="component" value="Unassembled WGS sequence"/>
</dbReference>
<dbReference type="OrthoDB" id="5288100at2"/>